<sequence length="91" mass="10316">VLWNEEHGCWFDYDLEEHAHAICFHDTNFFPMYTGAYHADLDAQRVADYLVSTGATGFPGGVPVSLTNTGEQWDFPNCWPPTTYVLCEGLR</sequence>
<dbReference type="EC" id="3.2.1.28" evidence="2"/>
<evidence type="ECO:0000256" key="2">
    <source>
        <dbReference type="ARBA" id="ARBA00012757"/>
    </source>
</evidence>
<dbReference type="GO" id="GO:0005993">
    <property type="term" value="P:trehalose catabolic process"/>
    <property type="evidence" value="ECO:0007669"/>
    <property type="project" value="TreeGrafter"/>
</dbReference>
<reference evidence="5" key="2">
    <citation type="submission" date="2022-06" db="UniProtKB">
        <authorList>
            <consortium name="EnsemblMetazoa"/>
        </authorList>
    </citation>
    <scope>IDENTIFICATION</scope>
    <source>
        <strain evidence="5">DF5081</strain>
    </source>
</reference>
<dbReference type="PANTHER" id="PTHR23403:SF24">
    <property type="entry name" value="TREHALASE"/>
    <property type="match status" value="1"/>
</dbReference>
<dbReference type="Proteomes" id="UP000005237">
    <property type="component" value="Unassembled WGS sequence"/>
</dbReference>
<dbReference type="InterPro" id="IPR001661">
    <property type="entry name" value="Glyco_hydro_37"/>
</dbReference>
<evidence type="ECO:0000256" key="4">
    <source>
        <dbReference type="ARBA" id="ARBA00030473"/>
    </source>
</evidence>
<protein>
    <recommendedName>
        <fullName evidence="3">Trehalase</fullName>
        <ecNumber evidence="2">3.2.1.28</ecNumber>
    </recommendedName>
    <alternativeName>
        <fullName evidence="4">Alpha,alpha-trehalase</fullName>
    </alternativeName>
</protein>
<evidence type="ECO:0000256" key="3">
    <source>
        <dbReference type="ARBA" id="ARBA00019905"/>
    </source>
</evidence>
<dbReference type="PANTHER" id="PTHR23403">
    <property type="entry name" value="TREHALASE"/>
    <property type="match status" value="1"/>
</dbReference>
<accession>A0A8R1I020</accession>
<reference evidence="6" key="1">
    <citation type="submission" date="2010-08" db="EMBL/GenBank/DDBJ databases">
        <authorList>
            <consortium name="Caenorhabditis japonica Sequencing Consortium"/>
            <person name="Wilson R.K."/>
        </authorList>
    </citation>
    <scope>NUCLEOTIDE SEQUENCE [LARGE SCALE GENOMIC DNA]</scope>
    <source>
        <strain evidence="6">DF5081</strain>
    </source>
</reference>
<name>A0A8R1I020_CAEJA</name>
<dbReference type="InterPro" id="IPR008928">
    <property type="entry name" value="6-hairpin_glycosidase_sf"/>
</dbReference>
<evidence type="ECO:0000313" key="5">
    <source>
        <dbReference type="EnsemblMetazoa" id="CJA13321.1"/>
    </source>
</evidence>
<dbReference type="SUPFAM" id="SSF48208">
    <property type="entry name" value="Six-hairpin glycosidases"/>
    <property type="match status" value="1"/>
</dbReference>
<evidence type="ECO:0000313" key="6">
    <source>
        <dbReference type="Proteomes" id="UP000005237"/>
    </source>
</evidence>
<proteinExistence type="inferred from homology"/>
<dbReference type="EnsemblMetazoa" id="CJA13321.1">
    <property type="protein sequence ID" value="CJA13321.1"/>
    <property type="gene ID" value="WBGene00132525"/>
</dbReference>
<keyword evidence="6" id="KW-1185">Reference proteome</keyword>
<evidence type="ECO:0000256" key="1">
    <source>
        <dbReference type="ARBA" id="ARBA00005615"/>
    </source>
</evidence>
<dbReference type="Pfam" id="PF01204">
    <property type="entry name" value="Trehalase"/>
    <property type="match status" value="1"/>
</dbReference>
<dbReference type="GO" id="GO:0004555">
    <property type="term" value="F:alpha,alpha-trehalase activity"/>
    <property type="evidence" value="ECO:0007669"/>
    <property type="project" value="UniProtKB-EC"/>
</dbReference>
<dbReference type="AlphaFoldDB" id="A0A8R1I020"/>
<dbReference type="Gene3D" id="1.50.10.10">
    <property type="match status" value="1"/>
</dbReference>
<organism evidence="5 6">
    <name type="scientific">Caenorhabditis japonica</name>
    <dbReference type="NCBI Taxonomy" id="281687"/>
    <lineage>
        <taxon>Eukaryota</taxon>
        <taxon>Metazoa</taxon>
        <taxon>Ecdysozoa</taxon>
        <taxon>Nematoda</taxon>
        <taxon>Chromadorea</taxon>
        <taxon>Rhabditida</taxon>
        <taxon>Rhabditina</taxon>
        <taxon>Rhabditomorpha</taxon>
        <taxon>Rhabditoidea</taxon>
        <taxon>Rhabditidae</taxon>
        <taxon>Peloderinae</taxon>
        <taxon>Caenorhabditis</taxon>
    </lineage>
</organism>
<comment type="similarity">
    <text evidence="1">Belongs to the glycosyl hydrolase 37 family.</text>
</comment>
<dbReference type="InterPro" id="IPR012341">
    <property type="entry name" value="6hp_glycosidase-like_sf"/>
</dbReference>